<dbReference type="EMBL" id="KQ241688">
    <property type="protein sequence ID" value="KNC85699.1"/>
    <property type="molecule type" value="Genomic_DNA"/>
</dbReference>
<keyword evidence="3" id="KW-1185">Reference proteome</keyword>
<dbReference type="GeneID" id="25902614"/>
<dbReference type="GO" id="GO:0003676">
    <property type="term" value="F:nucleic acid binding"/>
    <property type="evidence" value="ECO:0007669"/>
    <property type="project" value="InterPro"/>
</dbReference>
<dbReference type="Proteomes" id="UP000054560">
    <property type="component" value="Unassembled WGS sequence"/>
</dbReference>
<accession>A0A0L0G9X1</accession>
<evidence type="ECO:0000256" key="1">
    <source>
        <dbReference type="SAM" id="MobiDB-lite"/>
    </source>
</evidence>
<feature type="region of interest" description="Disordered" evidence="1">
    <location>
        <begin position="210"/>
        <end position="235"/>
    </location>
</feature>
<evidence type="ECO:0000313" key="2">
    <source>
        <dbReference type="EMBL" id="KNC85699.1"/>
    </source>
</evidence>
<proteinExistence type="predicted"/>
<reference evidence="2 3" key="1">
    <citation type="submission" date="2011-02" db="EMBL/GenBank/DDBJ databases">
        <title>The Genome Sequence of Sphaeroforma arctica JP610.</title>
        <authorList>
            <consortium name="The Broad Institute Genome Sequencing Platform"/>
            <person name="Russ C."/>
            <person name="Cuomo C."/>
            <person name="Young S.K."/>
            <person name="Zeng Q."/>
            <person name="Gargeya S."/>
            <person name="Alvarado L."/>
            <person name="Berlin A."/>
            <person name="Chapman S.B."/>
            <person name="Chen Z."/>
            <person name="Freedman E."/>
            <person name="Gellesch M."/>
            <person name="Goldberg J."/>
            <person name="Griggs A."/>
            <person name="Gujja S."/>
            <person name="Heilman E."/>
            <person name="Heiman D."/>
            <person name="Howarth C."/>
            <person name="Mehta T."/>
            <person name="Neiman D."/>
            <person name="Pearson M."/>
            <person name="Roberts A."/>
            <person name="Saif S."/>
            <person name="Shea T."/>
            <person name="Shenoy N."/>
            <person name="Sisk P."/>
            <person name="Stolte C."/>
            <person name="Sykes S."/>
            <person name="White J."/>
            <person name="Yandava C."/>
            <person name="Burger G."/>
            <person name="Gray M.W."/>
            <person name="Holland P.W.H."/>
            <person name="King N."/>
            <person name="Lang F.B.F."/>
            <person name="Roger A.J."/>
            <person name="Ruiz-Trillo I."/>
            <person name="Haas B."/>
            <person name="Nusbaum C."/>
            <person name="Birren B."/>
        </authorList>
    </citation>
    <scope>NUCLEOTIDE SEQUENCE [LARGE SCALE GENOMIC DNA]</scope>
    <source>
        <strain evidence="2 3">JP610</strain>
    </source>
</reference>
<sequence length="235" mass="25584">MSINEDGEGFNQVLAAQDRFSLRAFGTCGRFDEHTASQLIRFCVEYLRPRGHVQRYVLDKDSSMRSDAFTAYAAANTAVVHYVSTGKHAGNDRIEVSLRILKTWFKRSLSVGLHHTWRSQVPIFFANYNATWSSVIDTAPYTLVTGRIYPRPSDPVITALLDADATASSFEAKVEEPPLDRGLLALRAKGHGGPPDLILAHGGPTAQIGEGLAGPGDCNDPCPSGDALYQGHDPQ</sequence>
<evidence type="ECO:0008006" key="4">
    <source>
        <dbReference type="Google" id="ProtNLM"/>
    </source>
</evidence>
<dbReference type="SUPFAM" id="SSF53098">
    <property type="entry name" value="Ribonuclease H-like"/>
    <property type="match status" value="1"/>
</dbReference>
<gene>
    <name evidence="2" type="ORF">SARC_02110</name>
</gene>
<organism evidence="2 3">
    <name type="scientific">Sphaeroforma arctica JP610</name>
    <dbReference type="NCBI Taxonomy" id="667725"/>
    <lineage>
        <taxon>Eukaryota</taxon>
        <taxon>Ichthyosporea</taxon>
        <taxon>Ichthyophonida</taxon>
        <taxon>Sphaeroforma</taxon>
    </lineage>
</organism>
<dbReference type="AlphaFoldDB" id="A0A0L0G9X1"/>
<dbReference type="InterPro" id="IPR036397">
    <property type="entry name" value="RNaseH_sf"/>
</dbReference>
<evidence type="ECO:0000313" key="3">
    <source>
        <dbReference type="Proteomes" id="UP000054560"/>
    </source>
</evidence>
<name>A0A0L0G9X1_9EUKA</name>
<dbReference type="RefSeq" id="XP_014159601.1">
    <property type="nucleotide sequence ID" value="XM_014304126.1"/>
</dbReference>
<protein>
    <recommendedName>
        <fullName evidence="4">Integrase catalytic domain-containing protein</fullName>
    </recommendedName>
</protein>
<dbReference type="InterPro" id="IPR012337">
    <property type="entry name" value="RNaseH-like_sf"/>
</dbReference>
<dbReference type="Gene3D" id="3.30.420.10">
    <property type="entry name" value="Ribonuclease H-like superfamily/Ribonuclease H"/>
    <property type="match status" value="1"/>
</dbReference>